<dbReference type="EMBL" id="JAVIXS010000020">
    <property type="protein sequence ID" value="MDR4954126.1"/>
    <property type="molecule type" value="Genomic_DNA"/>
</dbReference>
<proteinExistence type="predicted"/>
<accession>A0ABU1E8Q5</accession>
<evidence type="ECO:0000259" key="1">
    <source>
        <dbReference type="Pfam" id="PF15615"/>
    </source>
</evidence>
<sequence length="490" mass="57843">MSNDKVSSPTDPFIIDVSGNSEIPIDFGNENFIAVNPEDQHRSYDTDLWKIGKKYSRKLNLNENQTAILDPLSFSNNVFNEIEFCRIQIIKQFLRSIDYLYANCIPVNKSYATVIDELSEIIVCLRYNYKKDSLNYSYIYSSVQTEIFNHILKLCENNVREVYGIKRKINTDFNYTDQDILYQYNKKIVLKLENFLIENQFQILDADYKTNIILNENNTNRWKSKFELIRDDYSNPLAFEREIFRLTDVNIKNPSVDAIFFESSKFVAEHDKNCALRLYIHYLEKDLNSPKFDKREFPKNIQKNLFFTKELLSDFEKILNDFIADRNMNAALEKISQFYLPKRKRIKIDHDAIKNIQAQHSETADILGQILNDDSEEEILFVQQTESVDEEELIITITPQISEIEVCKYRNDLHLTDLQKDLLDLFEKHSFNIPQEELQDFIKIKGLFMGSTIDSVNECCFELLDDILIEEEDGYFIINTNYYKKLLNND</sequence>
<keyword evidence="3" id="KW-1185">Reference proteome</keyword>
<dbReference type="Proteomes" id="UP001260959">
    <property type="component" value="Unassembled WGS sequence"/>
</dbReference>
<evidence type="ECO:0000313" key="3">
    <source>
        <dbReference type="Proteomes" id="UP001260959"/>
    </source>
</evidence>
<reference evidence="2 3" key="1">
    <citation type="submission" date="2023-08" db="EMBL/GenBank/DDBJ databases">
        <authorList>
            <person name="Maltman C."/>
        </authorList>
    </citation>
    <scope>NUCLEOTIDE SEQUENCE [LARGE SCALE GENOMIC DNA]</scope>
    <source>
        <strain evidence="2 3">ES2</strain>
    </source>
</reference>
<name>A0ABU1E8Q5_9FLAO</name>
<dbReference type="Pfam" id="PF15615">
    <property type="entry name" value="TerB_C"/>
    <property type="match status" value="1"/>
</dbReference>
<protein>
    <submittedName>
        <fullName evidence="2">Tellurite resistance TerB C-terminal domain-containing protein</fullName>
    </submittedName>
</protein>
<organism evidence="2 3">
    <name type="scientific">Chryseobacterium metallicongregator</name>
    <dbReference type="NCBI Taxonomy" id="3073042"/>
    <lineage>
        <taxon>Bacteria</taxon>
        <taxon>Pseudomonadati</taxon>
        <taxon>Bacteroidota</taxon>
        <taxon>Flavobacteriia</taxon>
        <taxon>Flavobacteriales</taxon>
        <taxon>Weeksellaceae</taxon>
        <taxon>Chryseobacterium group</taxon>
        <taxon>Chryseobacterium</taxon>
    </lineage>
</organism>
<dbReference type="RefSeq" id="WP_309522921.1">
    <property type="nucleotide sequence ID" value="NZ_JAVIXS010000020.1"/>
</dbReference>
<dbReference type="InterPro" id="IPR028932">
    <property type="entry name" value="TerB-C"/>
</dbReference>
<feature type="domain" description="TerB-C" evidence="1">
    <location>
        <begin position="341"/>
        <end position="486"/>
    </location>
</feature>
<gene>
    <name evidence="2" type="ORF">REB14_18260</name>
</gene>
<evidence type="ECO:0000313" key="2">
    <source>
        <dbReference type="EMBL" id="MDR4954126.1"/>
    </source>
</evidence>
<comment type="caution">
    <text evidence="2">The sequence shown here is derived from an EMBL/GenBank/DDBJ whole genome shotgun (WGS) entry which is preliminary data.</text>
</comment>